<dbReference type="PANTHER" id="PTHR13140">
    <property type="entry name" value="MYOSIN"/>
    <property type="match status" value="1"/>
</dbReference>
<dbReference type="GO" id="GO:0007015">
    <property type="term" value="P:actin filament organization"/>
    <property type="evidence" value="ECO:0007669"/>
    <property type="project" value="TreeGrafter"/>
</dbReference>
<dbReference type="GO" id="GO:0051015">
    <property type="term" value="F:actin filament binding"/>
    <property type="evidence" value="ECO:0007669"/>
    <property type="project" value="TreeGrafter"/>
</dbReference>
<dbReference type="GO" id="GO:0005516">
    <property type="term" value="F:calmodulin binding"/>
    <property type="evidence" value="ECO:0007669"/>
    <property type="project" value="UniProtKB-KW"/>
</dbReference>
<dbReference type="AlphaFoldDB" id="A0A8X7XXQ7"/>
<dbReference type="Pfam" id="PF02736">
    <property type="entry name" value="Myosin_N"/>
    <property type="match status" value="1"/>
</dbReference>
<evidence type="ECO:0000256" key="5">
    <source>
        <dbReference type="ARBA" id="ARBA00023175"/>
    </source>
</evidence>
<dbReference type="InterPro" id="IPR004009">
    <property type="entry name" value="SH3_Myosin"/>
</dbReference>
<dbReference type="PROSITE" id="PS51844">
    <property type="entry name" value="SH3_LIKE"/>
    <property type="match status" value="1"/>
</dbReference>
<comment type="caution">
    <text evidence="7">Lacks conserved residue(s) required for the propagation of feature annotation.</text>
</comment>
<comment type="similarity">
    <text evidence="7">Belongs to the TRAFAC class myosin-kinesin ATPase superfamily. Myosin family.</text>
</comment>
<sequence length="244" mass="27213">MEKLMVSATAPHQDNFFHDNLGKFGAALGTKLELEYGGMPANVEIGSHVWVEDPEVAWIDGIVINIEQDEVEVQTSDGKTVAVSSSRIYPNDVEAPSGGVDDMTRLQYLHEPAVLHNLATRYEINEIYRYKGAPIEGLSPHVFTIADVAYREMIKEGRSNSILVSGESGAGKTETTKMLMRYLAYLGGHSGAEGRTVEQQVLEVYGWFVVDHSVFIVLIPCTIELYISWIPYTIELYISTFEEF</sequence>
<dbReference type="GO" id="GO:0009860">
    <property type="term" value="P:pollen tube growth"/>
    <property type="evidence" value="ECO:0007669"/>
    <property type="project" value="TreeGrafter"/>
</dbReference>
<feature type="domain" description="Myosin N-terminal SH3-like" evidence="9">
    <location>
        <begin position="44"/>
        <end position="93"/>
    </location>
</feature>
<evidence type="ECO:0000259" key="8">
    <source>
        <dbReference type="PROSITE" id="PS51456"/>
    </source>
</evidence>
<evidence type="ECO:0000256" key="7">
    <source>
        <dbReference type="PROSITE-ProRule" id="PRU00782"/>
    </source>
</evidence>
<evidence type="ECO:0000256" key="6">
    <source>
        <dbReference type="ARBA" id="ARBA00023203"/>
    </source>
</evidence>
<dbReference type="GO" id="GO:0016020">
    <property type="term" value="C:membrane"/>
    <property type="evidence" value="ECO:0007669"/>
    <property type="project" value="TreeGrafter"/>
</dbReference>
<gene>
    <name evidence="10" type="ORF">POTOM_061842</name>
</gene>
<dbReference type="GO" id="GO:0016459">
    <property type="term" value="C:myosin complex"/>
    <property type="evidence" value="ECO:0007669"/>
    <property type="project" value="UniProtKB-KW"/>
</dbReference>
<dbReference type="InterPro" id="IPR036961">
    <property type="entry name" value="Kinesin_motor_dom_sf"/>
</dbReference>
<keyword evidence="3" id="KW-0112">Calmodulin-binding</keyword>
<dbReference type="InterPro" id="IPR001609">
    <property type="entry name" value="Myosin_head_motor_dom-like"/>
</dbReference>
<keyword evidence="6 7" id="KW-0009">Actin-binding</keyword>
<keyword evidence="4 7" id="KW-0518">Myosin</keyword>
<protein>
    <recommendedName>
        <fullName evidence="12">Myosin motor domain-containing protein</fullName>
    </recommendedName>
</protein>
<dbReference type="OrthoDB" id="6108017at2759"/>
<dbReference type="Proteomes" id="UP000886885">
    <property type="component" value="Unassembled WGS sequence"/>
</dbReference>
<keyword evidence="1 7" id="KW-0547">Nucleotide-binding</keyword>
<dbReference type="GO" id="GO:0005737">
    <property type="term" value="C:cytoplasm"/>
    <property type="evidence" value="ECO:0007669"/>
    <property type="project" value="TreeGrafter"/>
</dbReference>
<evidence type="ECO:0000256" key="2">
    <source>
        <dbReference type="ARBA" id="ARBA00022840"/>
    </source>
</evidence>
<evidence type="ECO:0000313" key="10">
    <source>
        <dbReference type="EMBL" id="KAG6735550.1"/>
    </source>
</evidence>
<evidence type="ECO:0000256" key="3">
    <source>
        <dbReference type="ARBA" id="ARBA00022860"/>
    </source>
</evidence>
<dbReference type="InterPro" id="IPR027417">
    <property type="entry name" value="P-loop_NTPase"/>
</dbReference>
<feature type="binding site" evidence="7">
    <location>
        <begin position="166"/>
        <end position="173"/>
    </location>
    <ligand>
        <name>ATP</name>
        <dbReference type="ChEBI" id="CHEBI:30616"/>
    </ligand>
</feature>
<feature type="domain" description="Myosin motor" evidence="8">
    <location>
        <begin position="129"/>
        <end position="244"/>
    </location>
</feature>
<dbReference type="PANTHER" id="PTHR13140:SF855">
    <property type="entry name" value="MYOSIN MOTOR DOMAIN-CONTAINING PROTEIN"/>
    <property type="match status" value="1"/>
</dbReference>
<evidence type="ECO:0000313" key="11">
    <source>
        <dbReference type="Proteomes" id="UP000886885"/>
    </source>
</evidence>
<dbReference type="SUPFAM" id="SSF52540">
    <property type="entry name" value="P-loop containing nucleoside triphosphate hydrolases"/>
    <property type="match status" value="1"/>
</dbReference>
<evidence type="ECO:0008006" key="12">
    <source>
        <dbReference type="Google" id="ProtNLM"/>
    </source>
</evidence>
<evidence type="ECO:0000256" key="4">
    <source>
        <dbReference type="ARBA" id="ARBA00023123"/>
    </source>
</evidence>
<dbReference type="GO" id="GO:0005524">
    <property type="term" value="F:ATP binding"/>
    <property type="evidence" value="ECO:0007669"/>
    <property type="project" value="UniProtKB-UniRule"/>
</dbReference>
<accession>A0A8X7XXQ7</accession>
<organism evidence="10 11">
    <name type="scientific">Populus tomentosa</name>
    <name type="common">Chinese white poplar</name>
    <dbReference type="NCBI Taxonomy" id="118781"/>
    <lineage>
        <taxon>Eukaryota</taxon>
        <taxon>Viridiplantae</taxon>
        <taxon>Streptophyta</taxon>
        <taxon>Embryophyta</taxon>
        <taxon>Tracheophyta</taxon>
        <taxon>Spermatophyta</taxon>
        <taxon>Magnoliopsida</taxon>
        <taxon>eudicotyledons</taxon>
        <taxon>Gunneridae</taxon>
        <taxon>Pentapetalae</taxon>
        <taxon>rosids</taxon>
        <taxon>fabids</taxon>
        <taxon>Malpighiales</taxon>
        <taxon>Salicaceae</taxon>
        <taxon>Saliceae</taxon>
        <taxon>Populus</taxon>
    </lineage>
</organism>
<keyword evidence="11" id="KW-1185">Reference proteome</keyword>
<keyword evidence="2 7" id="KW-0067">ATP-binding</keyword>
<evidence type="ECO:0000259" key="9">
    <source>
        <dbReference type="PROSITE" id="PS51844"/>
    </source>
</evidence>
<dbReference type="EMBL" id="JAAWWB010002042">
    <property type="protein sequence ID" value="KAG6735550.1"/>
    <property type="molecule type" value="Genomic_DNA"/>
</dbReference>
<dbReference type="PROSITE" id="PS51456">
    <property type="entry name" value="MYOSIN_MOTOR"/>
    <property type="match status" value="1"/>
</dbReference>
<name>A0A8X7XXQ7_POPTO</name>
<dbReference type="GO" id="GO:0000146">
    <property type="term" value="F:microfilament motor activity"/>
    <property type="evidence" value="ECO:0007669"/>
    <property type="project" value="TreeGrafter"/>
</dbReference>
<dbReference type="Gene3D" id="3.40.850.10">
    <property type="entry name" value="Kinesin motor domain"/>
    <property type="match status" value="2"/>
</dbReference>
<comment type="caution">
    <text evidence="10">The sequence shown here is derived from an EMBL/GenBank/DDBJ whole genome shotgun (WGS) entry which is preliminary data.</text>
</comment>
<keyword evidence="5 7" id="KW-0505">Motor protein</keyword>
<reference evidence="10" key="1">
    <citation type="journal article" date="2020" name="bioRxiv">
        <title>Hybrid origin of Populus tomentosa Carr. identified through genome sequencing and phylogenomic analysis.</title>
        <authorList>
            <person name="An X."/>
            <person name="Gao K."/>
            <person name="Chen Z."/>
            <person name="Li J."/>
            <person name="Yang X."/>
            <person name="Yang X."/>
            <person name="Zhou J."/>
            <person name="Guo T."/>
            <person name="Zhao T."/>
            <person name="Huang S."/>
            <person name="Miao D."/>
            <person name="Khan W.U."/>
            <person name="Rao P."/>
            <person name="Ye M."/>
            <person name="Lei B."/>
            <person name="Liao W."/>
            <person name="Wang J."/>
            <person name="Ji L."/>
            <person name="Li Y."/>
            <person name="Guo B."/>
            <person name="Mustafa N.S."/>
            <person name="Li S."/>
            <person name="Yun Q."/>
            <person name="Keller S.R."/>
            <person name="Mao J."/>
            <person name="Zhang R."/>
            <person name="Strauss S.H."/>
        </authorList>
    </citation>
    <scope>NUCLEOTIDE SEQUENCE</scope>
    <source>
        <strain evidence="10">GM15</strain>
        <tissue evidence="10">Leaf</tissue>
    </source>
</reference>
<proteinExistence type="inferred from homology"/>
<evidence type="ECO:0000256" key="1">
    <source>
        <dbReference type="ARBA" id="ARBA00022741"/>
    </source>
</evidence>
<dbReference type="Pfam" id="PF00063">
    <property type="entry name" value="Myosin_head"/>
    <property type="match status" value="1"/>
</dbReference>